<proteinExistence type="predicted"/>
<evidence type="ECO:0000313" key="2">
    <source>
        <dbReference type="Proteomes" id="UP000288215"/>
    </source>
</evidence>
<dbReference type="EMBL" id="RXGA01000003">
    <property type="protein sequence ID" value="RWX73005.1"/>
    <property type="molecule type" value="Genomic_DNA"/>
</dbReference>
<dbReference type="AlphaFoldDB" id="A0A3S4UFX6"/>
<protein>
    <submittedName>
        <fullName evidence="1">Uncharacterized protein</fullName>
    </submittedName>
</protein>
<sequence>MSLSESVDGIMSEMVALKQILRRTAPAHRLTDADKERVGKALARCEVLLKSIKEEAGVQLP</sequence>
<organism evidence="1 2">
    <name type="scientific">Methanosuratincola subterraneus</name>
    <dbReference type="NCBI Taxonomy" id="2593994"/>
    <lineage>
        <taxon>Archaea</taxon>
        <taxon>Thermoproteota</taxon>
        <taxon>Methanosuratincolia</taxon>
        <taxon>Candidatus Methanomethylicales</taxon>
        <taxon>Candidatus Methanomethylicaceae</taxon>
        <taxon>Candidatus Methanosuratincola (ex Vanwonterghem et al. 2016)</taxon>
    </lineage>
</organism>
<dbReference type="Proteomes" id="UP000288215">
    <property type="component" value="Unassembled WGS sequence"/>
</dbReference>
<reference evidence="1 2" key="1">
    <citation type="submission" date="2018-12" db="EMBL/GenBank/DDBJ databases">
        <title>The complete genome of the methanogenic archaea of the candidate phylum Verstraetearchaeota, obtained from the metagenome of underground thermal water.</title>
        <authorList>
            <person name="Kadnikov V.V."/>
            <person name="Mardanov A.V."/>
            <person name="Beletsky A.V."/>
            <person name="Karnachuk O.V."/>
            <person name="Ravin N.V."/>
        </authorList>
    </citation>
    <scope>NUCLEOTIDE SEQUENCE [LARGE SCALE GENOMIC DNA]</scope>
    <source>
        <strain evidence="1">Ch88</strain>
    </source>
</reference>
<gene>
    <name evidence="1" type="ORF">Metus_0979</name>
</gene>
<name>A0A3S4UFX6_METS7</name>
<evidence type="ECO:0000313" key="1">
    <source>
        <dbReference type="EMBL" id="RWX73005.1"/>
    </source>
</evidence>
<accession>A0A3S4UFX6</accession>
<comment type="caution">
    <text evidence="1">The sequence shown here is derived from an EMBL/GenBank/DDBJ whole genome shotgun (WGS) entry which is preliminary data.</text>
</comment>